<keyword evidence="5" id="KW-0472">Membrane</keyword>
<organism evidence="11 12">
    <name type="scientific">Microbacterium marinum</name>
    <dbReference type="NCBI Taxonomy" id="421115"/>
    <lineage>
        <taxon>Bacteria</taxon>
        <taxon>Bacillati</taxon>
        <taxon>Actinomycetota</taxon>
        <taxon>Actinomycetes</taxon>
        <taxon>Micrococcales</taxon>
        <taxon>Microbacteriaceae</taxon>
        <taxon>Microbacterium</taxon>
    </lineage>
</organism>
<sequence length="260" mass="27720">MNLVTASAPAVSVVIPVKDDAAVLERCLRALAAQSSPPDEVIVVDNASSDDTAAVAAAAGARVVRCETPGIPAAAAAGYDAARHPLILRLDADSIPGSTWVAAMRTRAAARPDAAALVGAARFADGPTALRTPLAIVYLGSYALVGSLTLGHLPLFGSNLGIRARAWRAARHRVHRESTRIHDDLDLAFHIGERHPIAFARDAAVGISMRPFGDGRGFVRRLRRGLSTVVIHWPADFPPVRWTKVAINRARLRHARRSRT</sequence>
<evidence type="ECO:0000313" key="12">
    <source>
        <dbReference type="Proteomes" id="UP000573729"/>
    </source>
</evidence>
<evidence type="ECO:0000256" key="1">
    <source>
        <dbReference type="ARBA" id="ARBA00004236"/>
    </source>
</evidence>
<evidence type="ECO:0000256" key="2">
    <source>
        <dbReference type="ARBA" id="ARBA00022475"/>
    </source>
</evidence>
<dbReference type="GO" id="GO:0005886">
    <property type="term" value="C:plasma membrane"/>
    <property type="evidence" value="ECO:0007669"/>
    <property type="project" value="UniProtKB-SubCell"/>
</dbReference>
<evidence type="ECO:0000313" key="11">
    <source>
        <dbReference type="EMBL" id="MBB4667117.1"/>
    </source>
</evidence>
<name>A0A7W7FII3_9MICO</name>
<dbReference type="SUPFAM" id="SSF53448">
    <property type="entry name" value="Nucleotide-diphospho-sugar transferases"/>
    <property type="match status" value="1"/>
</dbReference>
<dbReference type="InterPro" id="IPR001173">
    <property type="entry name" value="Glyco_trans_2-like"/>
</dbReference>
<keyword evidence="12" id="KW-1185">Reference proteome</keyword>
<dbReference type="InterPro" id="IPR029044">
    <property type="entry name" value="Nucleotide-diphossugar_trans"/>
</dbReference>
<evidence type="ECO:0000256" key="6">
    <source>
        <dbReference type="ARBA" id="ARBA00037281"/>
    </source>
</evidence>
<reference evidence="11 12" key="1">
    <citation type="submission" date="2020-08" db="EMBL/GenBank/DDBJ databases">
        <title>Sequencing the genomes of 1000 actinobacteria strains.</title>
        <authorList>
            <person name="Klenk H.-P."/>
        </authorList>
    </citation>
    <scope>NUCLEOTIDE SEQUENCE [LARGE SCALE GENOMIC DNA]</scope>
    <source>
        <strain evidence="11 12">DSM 24947</strain>
    </source>
</reference>
<dbReference type="RefSeq" id="WP_184217314.1">
    <property type="nucleotide sequence ID" value="NZ_JACHMD010000001.1"/>
</dbReference>
<comment type="caution">
    <text evidence="11">The sequence shown here is derived from an EMBL/GenBank/DDBJ whole genome shotgun (WGS) entry which is preliminary data.</text>
</comment>
<keyword evidence="4 11" id="KW-0808">Transferase</keyword>
<evidence type="ECO:0000256" key="3">
    <source>
        <dbReference type="ARBA" id="ARBA00022676"/>
    </source>
</evidence>
<dbReference type="PANTHER" id="PTHR43646">
    <property type="entry name" value="GLYCOSYLTRANSFERASE"/>
    <property type="match status" value="1"/>
</dbReference>
<evidence type="ECO:0000256" key="9">
    <source>
        <dbReference type="ARBA" id="ARBA00040345"/>
    </source>
</evidence>
<comment type="subcellular location">
    <subcellularLocation>
        <location evidence="1">Cell membrane</location>
    </subcellularLocation>
</comment>
<evidence type="ECO:0000256" key="7">
    <source>
        <dbReference type="ARBA" id="ARBA00037904"/>
    </source>
</evidence>
<keyword evidence="2" id="KW-1003">Cell membrane</keyword>
<comment type="pathway">
    <text evidence="7">Carotenoid biosynthesis; staphyloxanthin biosynthesis; staphyloxanthin from farnesyl diphosphate: step 4/5.</text>
</comment>
<evidence type="ECO:0000256" key="8">
    <source>
        <dbReference type="ARBA" id="ARBA00038120"/>
    </source>
</evidence>
<evidence type="ECO:0000256" key="4">
    <source>
        <dbReference type="ARBA" id="ARBA00022679"/>
    </source>
</evidence>
<proteinExistence type="inferred from homology"/>
<accession>A0A7W7FII3</accession>
<evidence type="ECO:0000256" key="5">
    <source>
        <dbReference type="ARBA" id="ARBA00023136"/>
    </source>
</evidence>
<evidence type="ECO:0000259" key="10">
    <source>
        <dbReference type="Pfam" id="PF00535"/>
    </source>
</evidence>
<dbReference type="AlphaFoldDB" id="A0A7W7FII3"/>
<dbReference type="Proteomes" id="UP000573729">
    <property type="component" value="Unassembled WGS sequence"/>
</dbReference>
<feature type="domain" description="Glycosyltransferase 2-like" evidence="10">
    <location>
        <begin position="12"/>
        <end position="128"/>
    </location>
</feature>
<comment type="similarity">
    <text evidence="8">Belongs to the glycosyltransferase 2 family. CrtQ subfamily.</text>
</comment>
<dbReference type="Pfam" id="PF00535">
    <property type="entry name" value="Glycos_transf_2"/>
    <property type="match status" value="1"/>
</dbReference>
<dbReference type="GO" id="GO:0016757">
    <property type="term" value="F:glycosyltransferase activity"/>
    <property type="evidence" value="ECO:0007669"/>
    <property type="project" value="UniProtKB-KW"/>
</dbReference>
<dbReference type="Gene3D" id="3.90.550.10">
    <property type="entry name" value="Spore Coat Polysaccharide Biosynthesis Protein SpsA, Chain A"/>
    <property type="match status" value="1"/>
</dbReference>
<gene>
    <name evidence="11" type="ORF">BKA24_001826</name>
</gene>
<keyword evidence="3" id="KW-0328">Glycosyltransferase</keyword>
<dbReference type="EMBL" id="JACHMD010000001">
    <property type="protein sequence ID" value="MBB4667117.1"/>
    <property type="molecule type" value="Genomic_DNA"/>
</dbReference>
<dbReference type="PANTHER" id="PTHR43646:SF2">
    <property type="entry name" value="GLYCOSYLTRANSFERASE 2-LIKE DOMAIN-CONTAINING PROTEIN"/>
    <property type="match status" value="1"/>
</dbReference>
<dbReference type="CDD" id="cd00761">
    <property type="entry name" value="Glyco_tranf_GTA_type"/>
    <property type="match status" value="1"/>
</dbReference>
<comment type="function">
    <text evidence="6">Catalyzes the glycosylation of 4,4'-diaponeurosporenoate, i.e. the esterification of glucose at the C1'' position with the carboxyl group of 4,4'-diaponeurosporenic acid, to form glycosyl-4,4'-diaponeurosporenoate. This is a step in the biosynthesis of staphyloxanthin, an orange pigment present in most staphylococci strains.</text>
</comment>
<protein>
    <recommendedName>
        <fullName evidence="9">4,4'-diaponeurosporenoate glycosyltransferase</fullName>
    </recommendedName>
</protein>